<dbReference type="GO" id="GO:0006189">
    <property type="term" value="P:'de novo' IMP biosynthetic process"/>
    <property type="evidence" value="ECO:0007669"/>
    <property type="project" value="UniProtKB-UniRule"/>
</dbReference>
<dbReference type="PANTHER" id="PTHR34696">
    <property type="entry name" value="PHOSPHORIBOSYLFORMYLGLYCINAMIDINE SYNTHASE SUBUNIT PURS"/>
    <property type="match status" value="1"/>
</dbReference>
<organism evidence="7 8">
    <name type="scientific">Aerophobetes bacterium</name>
    <dbReference type="NCBI Taxonomy" id="2030807"/>
    <lineage>
        <taxon>Bacteria</taxon>
        <taxon>Candidatus Aerophobota</taxon>
    </lineage>
</organism>
<dbReference type="EC" id="6.3.5.3" evidence="6"/>
<dbReference type="AlphaFoldDB" id="A0A523QII1"/>
<proteinExistence type="inferred from homology"/>
<accession>A0A523QII1</accession>
<keyword evidence="3 6" id="KW-0547">Nucleotide-binding</keyword>
<evidence type="ECO:0000256" key="6">
    <source>
        <dbReference type="HAMAP-Rule" id="MF_01926"/>
    </source>
</evidence>
<evidence type="ECO:0000256" key="1">
    <source>
        <dbReference type="ARBA" id="ARBA00022490"/>
    </source>
</evidence>
<evidence type="ECO:0000313" key="7">
    <source>
        <dbReference type="EMBL" id="TES85409.1"/>
    </source>
</evidence>
<comment type="catalytic activity">
    <reaction evidence="6">
        <text>N(2)-formyl-N(1)-(5-phospho-beta-D-ribosyl)glycinamide + L-glutamine + ATP + H2O = 2-formamido-N(1)-(5-O-phospho-beta-D-ribosyl)acetamidine + L-glutamate + ADP + phosphate + H(+)</text>
        <dbReference type="Rhea" id="RHEA:17129"/>
        <dbReference type="ChEBI" id="CHEBI:15377"/>
        <dbReference type="ChEBI" id="CHEBI:15378"/>
        <dbReference type="ChEBI" id="CHEBI:29985"/>
        <dbReference type="ChEBI" id="CHEBI:30616"/>
        <dbReference type="ChEBI" id="CHEBI:43474"/>
        <dbReference type="ChEBI" id="CHEBI:58359"/>
        <dbReference type="ChEBI" id="CHEBI:147286"/>
        <dbReference type="ChEBI" id="CHEBI:147287"/>
        <dbReference type="ChEBI" id="CHEBI:456216"/>
        <dbReference type="EC" id="6.3.5.3"/>
    </reaction>
</comment>
<dbReference type="NCBIfam" id="TIGR00302">
    <property type="entry name" value="phosphoribosylformylglycinamidine synthase subunit PurS"/>
    <property type="match status" value="1"/>
</dbReference>
<dbReference type="GO" id="GO:0005737">
    <property type="term" value="C:cytoplasm"/>
    <property type="evidence" value="ECO:0007669"/>
    <property type="project" value="UniProtKB-SubCell"/>
</dbReference>
<dbReference type="InterPro" id="IPR003850">
    <property type="entry name" value="PurS"/>
</dbReference>
<evidence type="ECO:0000256" key="5">
    <source>
        <dbReference type="ARBA" id="ARBA00022840"/>
    </source>
</evidence>
<dbReference type="InterPro" id="IPR036604">
    <property type="entry name" value="PurS-like_sf"/>
</dbReference>
<keyword evidence="5 6" id="KW-0067">ATP-binding</keyword>
<comment type="similarity">
    <text evidence="6">Belongs to the PurS family.</text>
</comment>
<comment type="subunit">
    <text evidence="6">Part of the FGAM synthase complex composed of 1 PurL, 1 PurQ and 2 PurS subunits.</text>
</comment>
<comment type="subcellular location">
    <subcellularLocation>
        <location evidence="6">Cytoplasm</location>
    </subcellularLocation>
</comment>
<evidence type="ECO:0000256" key="3">
    <source>
        <dbReference type="ARBA" id="ARBA00022741"/>
    </source>
</evidence>
<name>A0A523QII1_UNCAE</name>
<sequence>MTQRAKRRRDERTHDTERLFRAKVYISLKKGLVDPQGSTIKEALESLGYGNLTRVRFGKYIELGLRAKGRGAAEEKLKEMCGKLLVNPVIEKYSYHIEEGRVR</sequence>
<dbReference type="UniPathway" id="UPA00074">
    <property type="reaction ID" value="UER00128"/>
</dbReference>
<keyword evidence="1 6" id="KW-0963">Cytoplasm</keyword>
<gene>
    <name evidence="6 7" type="primary">purS</name>
    <name evidence="7" type="ORF">E3J95_04465</name>
</gene>
<dbReference type="PANTHER" id="PTHR34696:SF1">
    <property type="entry name" value="PHOSPHORIBOSYLFORMYLGLYCINAMIDINE SYNTHASE SUBUNIT PURS"/>
    <property type="match status" value="1"/>
</dbReference>
<dbReference type="NCBIfam" id="NF004630">
    <property type="entry name" value="PRK05974.1"/>
    <property type="match status" value="1"/>
</dbReference>
<dbReference type="GO" id="GO:0004642">
    <property type="term" value="F:phosphoribosylformylglycinamidine synthase activity"/>
    <property type="evidence" value="ECO:0007669"/>
    <property type="project" value="UniProtKB-UniRule"/>
</dbReference>
<evidence type="ECO:0000256" key="2">
    <source>
        <dbReference type="ARBA" id="ARBA00022598"/>
    </source>
</evidence>
<dbReference type="EMBL" id="SOKU01000219">
    <property type="protein sequence ID" value="TES85409.1"/>
    <property type="molecule type" value="Genomic_DNA"/>
</dbReference>
<evidence type="ECO:0000313" key="8">
    <source>
        <dbReference type="Proteomes" id="UP000320781"/>
    </source>
</evidence>
<keyword evidence="4 6" id="KW-0658">Purine biosynthesis</keyword>
<dbReference type="GO" id="GO:0005524">
    <property type="term" value="F:ATP binding"/>
    <property type="evidence" value="ECO:0007669"/>
    <property type="project" value="UniProtKB-UniRule"/>
</dbReference>
<protein>
    <recommendedName>
        <fullName evidence="6">Phosphoribosylformylglycinamidine synthase subunit PurS</fullName>
        <shortName evidence="6">FGAM synthase</shortName>
        <ecNumber evidence="6">6.3.5.3</ecNumber>
    </recommendedName>
    <alternativeName>
        <fullName evidence="6">Formylglycinamide ribonucleotide amidotransferase subunit III</fullName>
        <shortName evidence="6">FGAR amidotransferase III</shortName>
        <shortName evidence="6">FGAR-AT III</shortName>
    </alternativeName>
    <alternativeName>
        <fullName evidence="6">Phosphoribosylformylglycinamidine synthase subunit III</fullName>
    </alternativeName>
</protein>
<keyword evidence="2 6" id="KW-0436">Ligase</keyword>
<evidence type="ECO:0000256" key="4">
    <source>
        <dbReference type="ARBA" id="ARBA00022755"/>
    </source>
</evidence>
<comment type="pathway">
    <text evidence="6">Purine metabolism; IMP biosynthesis via de novo pathway; 5-amino-1-(5-phospho-D-ribosyl)imidazole from N(2)-formyl-N(1)-(5-phospho-D-ribosyl)glycinamide: step 1/2.</text>
</comment>
<comment type="function">
    <text evidence="6">Part of the phosphoribosylformylglycinamidine synthase complex involved in the purines biosynthetic pathway. Catalyzes the ATP-dependent conversion of formylglycinamide ribonucleotide (FGAR) and glutamine to yield formylglycinamidine ribonucleotide (FGAM) and glutamate. The FGAM synthase complex is composed of three subunits. PurQ produces an ammonia molecule by converting glutamine to glutamate. PurL transfers the ammonia molecule to FGAR to form FGAM in an ATP-dependent manner. PurS interacts with PurQ and PurL and is thought to assist in the transfer of the ammonia molecule from PurQ to PurL.</text>
</comment>
<dbReference type="Pfam" id="PF02700">
    <property type="entry name" value="PurS"/>
    <property type="match status" value="1"/>
</dbReference>
<dbReference type="Gene3D" id="3.30.1280.10">
    <property type="entry name" value="Phosphoribosylformylglycinamidine synthase subunit PurS"/>
    <property type="match status" value="1"/>
</dbReference>
<dbReference type="Proteomes" id="UP000320781">
    <property type="component" value="Unassembled WGS sequence"/>
</dbReference>
<comment type="caution">
    <text evidence="7">The sequence shown here is derived from an EMBL/GenBank/DDBJ whole genome shotgun (WGS) entry which is preliminary data.</text>
</comment>
<reference evidence="7 8" key="1">
    <citation type="submission" date="2019-03" db="EMBL/GenBank/DDBJ databases">
        <title>Metabolic potential of uncultured bacteria and archaea associated with petroleum seepage in deep-sea sediments.</title>
        <authorList>
            <person name="Dong X."/>
            <person name="Hubert C."/>
        </authorList>
    </citation>
    <scope>NUCLEOTIDE SEQUENCE [LARGE SCALE GENOMIC DNA]</scope>
    <source>
        <strain evidence="7">E44_bin92</strain>
    </source>
</reference>
<dbReference type="SUPFAM" id="SSF82697">
    <property type="entry name" value="PurS-like"/>
    <property type="match status" value="1"/>
</dbReference>
<dbReference type="HAMAP" id="MF_01926">
    <property type="entry name" value="PurS"/>
    <property type="match status" value="1"/>
</dbReference>